<keyword evidence="2" id="KW-1185">Reference proteome</keyword>
<organism evidence="1 2">
    <name type="scientific">Massilia genomosp. 1</name>
    <dbReference type="NCBI Taxonomy" id="2609280"/>
    <lineage>
        <taxon>Bacteria</taxon>
        <taxon>Pseudomonadati</taxon>
        <taxon>Pseudomonadota</taxon>
        <taxon>Betaproteobacteria</taxon>
        <taxon>Burkholderiales</taxon>
        <taxon>Oxalobacteraceae</taxon>
        <taxon>Telluria group</taxon>
        <taxon>Massilia</taxon>
    </lineage>
</organism>
<gene>
    <name evidence="1" type="ORF">F1735_04260</name>
</gene>
<dbReference type="RefSeq" id="WP_167235775.1">
    <property type="nucleotide sequence ID" value="NZ_WHJF01000007.1"/>
</dbReference>
<protein>
    <submittedName>
        <fullName evidence="1">Uncharacterized protein</fullName>
    </submittedName>
</protein>
<evidence type="ECO:0000313" key="2">
    <source>
        <dbReference type="Proteomes" id="UP000610594"/>
    </source>
</evidence>
<proteinExistence type="predicted"/>
<name>A0ABX0MFG7_9BURK</name>
<dbReference type="EMBL" id="WHJF01000007">
    <property type="protein sequence ID" value="NHZ61523.1"/>
    <property type="molecule type" value="Genomic_DNA"/>
</dbReference>
<dbReference type="Proteomes" id="UP000610594">
    <property type="component" value="Unassembled WGS sequence"/>
</dbReference>
<reference evidence="1 2" key="1">
    <citation type="submission" date="2019-10" db="EMBL/GenBank/DDBJ databases">
        <title>Taxonomy of Antarctic Massilia spp.: description of Massilia rubra sp. nov., Massilia aquatica sp. nov., Massilia mucilaginosa sp. nov., Massilia frigida sp. nov. isolated from streams, lakes and regoliths.</title>
        <authorList>
            <person name="Holochova P."/>
            <person name="Sedlacek I."/>
            <person name="Kralova S."/>
            <person name="Maslanova I."/>
            <person name="Busse H.-J."/>
            <person name="Stankova E."/>
            <person name="Vrbovska V."/>
            <person name="Kovarovic V."/>
            <person name="Bartak M."/>
            <person name="Svec P."/>
            <person name="Pantucek R."/>
        </authorList>
    </citation>
    <scope>NUCLEOTIDE SEQUENCE [LARGE SCALE GENOMIC DNA]</scope>
    <source>
        <strain evidence="1 2">CCM 8694</strain>
    </source>
</reference>
<comment type="caution">
    <text evidence="1">The sequence shown here is derived from an EMBL/GenBank/DDBJ whole genome shotgun (WGS) entry which is preliminary data.</text>
</comment>
<sequence length="140" mass="15030">MATPASSPRSTITRDVWCGRAARARRWPCRRSSSQPLIERADLLENIRDDLLAQLEAHFGPADDACDHIGATGLDGESGWAFALPVALPGTGSGAPHENRLWLTIWTQGDSGDGNTWNEIWLTCAPTPDALAAALRARAA</sequence>
<evidence type="ECO:0000313" key="1">
    <source>
        <dbReference type="EMBL" id="NHZ61523.1"/>
    </source>
</evidence>
<accession>A0ABX0MFG7</accession>